<protein>
    <submittedName>
        <fullName evidence="5">Efflux RND transporter periplasmic adaptor subunit</fullName>
    </submittedName>
</protein>
<proteinExistence type="inferred from homology"/>
<dbReference type="NCBIfam" id="TIGR01730">
    <property type="entry name" value="RND_mfp"/>
    <property type="match status" value="1"/>
</dbReference>
<keyword evidence="6" id="KW-1185">Reference proteome</keyword>
<keyword evidence="2" id="KW-0175">Coiled coil</keyword>
<feature type="domain" description="Multidrug resistance protein MdtA-like alpha-helical hairpin" evidence="3">
    <location>
        <begin position="109"/>
        <end position="168"/>
    </location>
</feature>
<evidence type="ECO:0000256" key="2">
    <source>
        <dbReference type="SAM" id="Coils"/>
    </source>
</evidence>
<dbReference type="InterPro" id="IPR058637">
    <property type="entry name" value="YknX-like_C"/>
</dbReference>
<dbReference type="GO" id="GO:1990281">
    <property type="term" value="C:efflux pump complex"/>
    <property type="evidence" value="ECO:0007669"/>
    <property type="project" value="TreeGrafter"/>
</dbReference>
<dbReference type="Gene3D" id="2.40.50.100">
    <property type="match status" value="1"/>
</dbReference>
<evidence type="ECO:0000313" key="6">
    <source>
        <dbReference type="Proteomes" id="UP000504693"/>
    </source>
</evidence>
<evidence type="ECO:0000313" key="5">
    <source>
        <dbReference type="EMBL" id="QKG72719.1"/>
    </source>
</evidence>
<dbReference type="Proteomes" id="UP000504693">
    <property type="component" value="Chromosome"/>
</dbReference>
<name>A0A7D3XKJ6_9SPHN</name>
<dbReference type="GO" id="GO:0015562">
    <property type="term" value="F:efflux transmembrane transporter activity"/>
    <property type="evidence" value="ECO:0007669"/>
    <property type="project" value="TreeGrafter"/>
</dbReference>
<dbReference type="SUPFAM" id="SSF111369">
    <property type="entry name" value="HlyD-like secretion proteins"/>
    <property type="match status" value="1"/>
</dbReference>
<dbReference type="InterPro" id="IPR006143">
    <property type="entry name" value="RND_pump_MFP"/>
</dbReference>
<dbReference type="Pfam" id="PF25989">
    <property type="entry name" value="YknX_C"/>
    <property type="match status" value="1"/>
</dbReference>
<dbReference type="EMBL" id="CP053921">
    <property type="protein sequence ID" value="QKG72719.1"/>
    <property type="molecule type" value="Genomic_DNA"/>
</dbReference>
<feature type="domain" description="YknX-like C-terminal permuted SH3-like" evidence="4">
    <location>
        <begin position="314"/>
        <end position="382"/>
    </location>
</feature>
<gene>
    <name evidence="5" type="ORF">HQR01_08150</name>
</gene>
<accession>A0A7D3XKJ6</accession>
<dbReference type="Gene3D" id="1.10.287.470">
    <property type="entry name" value="Helix hairpin bin"/>
    <property type="match status" value="1"/>
</dbReference>
<dbReference type="Gene3D" id="2.40.420.20">
    <property type="match status" value="1"/>
</dbReference>
<evidence type="ECO:0000259" key="3">
    <source>
        <dbReference type="Pfam" id="PF25876"/>
    </source>
</evidence>
<sequence length="385" mass="41137">MGSLITRWRWALLIVLLLAAGLAFAFWPEKVPVDSGTVSRGPMTVGITDDGVTRAEEYYIVSAPVSGYLARIELEAGDPVARGALITRMTGVPSTPLDQRSERELRAALTSARATLGGAQASLEQAQRDLARAEELAKQEFLSRAQLEAARTRVANGRAQADQARGEVRRLEALLAQPKGAGIGSPIAVRAPASGSVMSVITESEGVIAQGTPLVTIGDPQEIEVVVDLISREAARVSVGDRVSITQWGGDATIAGRVKQVEPFGRLKISALGIEEQRVNVIVGFEPKQADALARLGHGYQVDATFILWSDDKALRVPIGALFRGGDGGWRVFVIERGRTAERSVRLGHINDEYAEVLKGLREGEDVILNPGGQLAGGVRVEARD</sequence>
<dbReference type="InterPro" id="IPR058624">
    <property type="entry name" value="MdtA-like_HH"/>
</dbReference>
<comment type="similarity">
    <text evidence="1">Belongs to the membrane fusion protein (MFP) (TC 8.A.1) family.</text>
</comment>
<dbReference type="PANTHER" id="PTHR30469:SF15">
    <property type="entry name" value="HLYD FAMILY OF SECRETION PROTEINS"/>
    <property type="match status" value="1"/>
</dbReference>
<dbReference type="KEGG" id="emv:HQR01_08150"/>
<organism evidence="5 6">
    <name type="scientific">Erythrobacter mangrovi</name>
    <dbReference type="NCBI Taxonomy" id="2739433"/>
    <lineage>
        <taxon>Bacteria</taxon>
        <taxon>Pseudomonadati</taxon>
        <taxon>Pseudomonadota</taxon>
        <taxon>Alphaproteobacteria</taxon>
        <taxon>Sphingomonadales</taxon>
        <taxon>Erythrobacteraceae</taxon>
        <taxon>Erythrobacter/Porphyrobacter group</taxon>
        <taxon>Erythrobacter</taxon>
    </lineage>
</organism>
<dbReference type="Pfam" id="PF25876">
    <property type="entry name" value="HH_MFP_RND"/>
    <property type="match status" value="1"/>
</dbReference>
<dbReference type="AlphaFoldDB" id="A0A7D3XKJ6"/>
<evidence type="ECO:0000256" key="1">
    <source>
        <dbReference type="ARBA" id="ARBA00009477"/>
    </source>
</evidence>
<feature type="coiled-coil region" evidence="2">
    <location>
        <begin position="116"/>
        <end position="174"/>
    </location>
</feature>
<dbReference type="Gene3D" id="2.40.30.170">
    <property type="match status" value="1"/>
</dbReference>
<evidence type="ECO:0000259" key="4">
    <source>
        <dbReference type="Pfam" id="PF25989"/>
    </source>
</evidence>
<dbReference type="PANTHER" id="PTHR30469">
    <property type="entry name" value="MULTIDRUG RESISTANCE PROTEIN MDTA"/>
    <property type="match status" value="1"/>
</dbReference>
<reference evidence="5 6" key="1">
    <citation type="submission" date="2020-05" db="EMBL/GenBank/DDBJ databases">
        <title>Erythrobacter mangrovi sp. nov., isolated from rhizosphere soil of mangrove plant (Kandelia candel).</title>
        <authorList>
            <person name="Ye Y.H."/>
        </authorList>
    </citation>
    <scope>NUCLEOTIDE SEQUENCE [LARGE SCALE GENOMIC DNA]</scope>
    <source>
        <strain evidence="5 6">EB310</strain>
    </source>
</reference>